<dbReference type="SUPFAM" id="SSF52540">
    <property type="entry name" value="P-loop containing nucleoside triphosphate hydrolases"/>
    <property type="match status" value="1"/>
</dbReference>
<dbReference type="OrthoDB" id="105827at2759"/>
<protein>
    <recommendedName>
        <fullName evidence="1">ATP-dependent DNA helicase</fullName>
        <ecNumber evidence="1">5.6.2.3</ecNumber>
    </recommendedName>
</protein>
<dbReference type="InterPro" id="IPR010285">
    <property type="entry name" value="DNA_helicase_pif1-like_DEAD"/>
</dbReference>
<comment type="caution">
    <text evidence="3">The sequence shown here is derived from an EMBL/GenBank/DDBJ whole genome shotgun (WGS) entry which is preliminary data.</text>
</comment>
<dbReference type="STRING" id="1202772.A0A1V9Y6Z3"/>
<comment type="similarity">
    <text evidence="1">Belongs to the helicase family.</text>
</comment>
<evidence type="ECO:0000259" key="2">
    <source>
        <dbReference type="Pfam" id="PF05970"/>
    </source>
</evidence>
<dbReference type="GO" id="GO:0006281">
    <property type="term" value="P:DNA repair"/>
    <property type="evidence" value="ECO:0007669"/>
    <property type="project" value="UniProtKB-KW"/>
</dbReference>
<feature type="non-terminal residue" evidence="3">
    <location>
        <position position="305"/>
    </location>
</feature>
<dbReference type="AlphaFoldDB" id="A0A1V9Y6Z3"/>
<accession>A0A1V9Y6Z3</accession>
<proteinExistence type="inferred from homology"/>
<dbReference type="GO" id="GO:0000723">
    <property type="term" value="P:telomere maintenance"/>
    <property type="evidence" value="ECO:0007669"/>
    <property type="project" value="InterPro"/>
</dbReference>
<dbReference type="PANTHER" id="PTHR10492:SF57">
    <property type="entry name" value="ATP-DEPENDENT DNA HELICASE"/>
    <property type="match status" value="1"/>
</dbReference>
<reference evidence="3 4" key="1">
    <citation type="journal article" date="2014" name="Genome Biol. Evol.">
        <title>The secreted proteins of Achlya hypogyna and Thraustotheca clavata identify the ancestral oomycete secretome and reveal gene acquisitions by horizontal gene transfer.</title>
        <authorList>
            <person name="Misner I."/>
            <person name="Blouin N."/>
            <person name="Leonard G."/>
            <person name="Richards T.A."/>
            <person name="Lane C.E."/>
        </authorList>
    </citation>
    <scope>NUCLEOTIDE SEQUENCE [LARGE SCALE GENOMIC DNA]</scope>
    <source>
        <strain evidence="3 4">ATCC 48635</strain>
    </source>
</reference>
<keyword evidence="1" id="KW-0067">ATP-binding</keyword>
<organism evidence="3 4">
    <name type="scientific">Achlya hypogyna</name>
    <name type="common">Oomycete</name>
    <name type="synonym">Protoachlya hypogyna</name>
    <dbReference type="NCBI Taxonomy" id="1202772"/>
    <lineage>
        <taxon>Eukaryota</taxon>
        <taxon>Sar</taxon>
        <taxon>Stramenopiles</taxon>
        <taxon>Oomycota</taxon>
        <taxon>Saprolegniomycetes</taxon>
        <taxon>Saprolegniales</taxon>
        <taxon>Achlyaceae</taxon>
        <taxon>Achlya</taxon>
    </lineage>
</organism>
<comment type="catalytic activity">
    <reaction evidence="1">
        <text>ATP + H2O = ADP + phosphate + H(+)</text>
        <dbReference type="Rhea" id="RHEA:13065"/>
        <dbReference type="ChEBI" id="CHEBI:15377"/>
        <dbReference type="ChEBI" id="CHEBI:15378"/>
        <dbReference type="ChEBI" id="CHEBI:30616"/>
        <dbReference type="ChEBI" id="CHEBI:43474"/>
        <dbReference type="ChEBI" id="CHEBI:456216"/>
        <dbReference type="EC" id="5.6.2.3"/>
    </reaction>
</comment>
<keyword evidence="4" id="KW-1185">Reference proteome</keyword>
<keyword evidence="1" id="KW-0233">DNA recombination</keyword>
<dbReference type="GO" id="GO:0006310">
    <property type="term" value="P:DNA recombination"/>
    <property type="evidence" value="ECO:0007669"/>
    <property type="project" value="UniProtKB-KW"/>
</dbReference>
<keyword evidence="1" id="KW-0234">DNA repair</keyword>
<dbReference type="PANTHER" id="PTHR10492">
    <property type="match status" value="1"/>
</dbReference>
<sequence>MYAVSPVQAERFYLRMLLCHRRGPTSFQDIRTVDGVIYDRYKLTCQALGLLESDDEWLRCMRDAAVSQMPSQLRDLFVVLLVFANPSDPAALWAEHGAHMCEDYQRALRPDDDPNLAIARAVRDIDDLLRMHGYEWSLARYPELPQLQDFAAFLQQAHPESPRNRLLASEASYDQEELITTMEGLATANEAQRAIFDTVTAEIALPQERRQGCYFLCGEGGAGKSYISNLLLAYVRLSGRVAIAVASTGLASLSLRGGTTAHARFKIPLRVDENSTCNIRKQDQLGELLRAADLFIWDECSMIHK</sequence>
<gene>
    <name evidence="3" type="ORF">ACHHYP_16472</name>
</gene>
<feature type="domain" description="DNA helicase Pif1-like DEAD-box helicase" evidence="2">
    <location>
        <begin position="189"/>
        <end position="305"/>
    </location>
</feature>
<name>A0A1V9Y6Z3_ACHHY</name>
<keyword evidence="1" id="KW-0378">Hydrolase</keyword>
<dbReference type="Pfam" id="PF05970">
    <property type="entry name" value="PIF1"/>
    <property type="match status" value="1"/>
</dbReference>
<dbReference type="GO" id="GO:0016887">
    <property type="term" value="F:ATP hydrolysis activity"/>
    <property type="evidence" value="ECO:0007669"/>
    <property type="project" value="RHEA"/>
</dbReference>
<evidence type="ECO:0000313" key="3">
    <source>
        <dbReference type="EMBL" id="OQR81483.1"/>
    </source>
</evidence>
<dbReference type="Gene3D" id="3.40.50.300">
    <property type="entry name" value="P-loop containing nucleotide triphosphate hydrolases"/>
    <property type="match status" value="1"/>
</dbReference>
<dbReference type="GO" id="GO:0005524">
    <property type="term" value="F:ATP binding"/>
    <property type="evidence" value="ECO:0007669"/>
    <property type="project" value="UniProtKB-KW"/>
</dbReference>
<dbReference type="Proteomes" id="UP000243579">
    <property type="component" value="Unassembled WGS sequence"/>
</dbReference>
<dbReference type="GO" id="GO:0043139">
    <property type="term" value="F:5'-3' DNA helicase activity"/>
    <property type="evidence" value="ECO:0007669"/>
    <property type="project" value="UniProtKB-EC"/>
</dbReference>
<dbReference type="InterPro" id="IPR027417">
    <property type="entry name" value="P-loop_NTPase"/>
</dbReference>
<evidence type="ECO:0000256" key="1">
    <source>
        <dbReference type="RuleBase" id="RU363044"/>
    </source>
</evidence>
<keyword evidence="1" id="KW-0227">DNA damage</keyword>
<comment type="cofactor">
    <cofactor evidence="1">
        <name>Mg(2+)</name>
        <dbReference type="ChEBI" id="CHEBI:18420"/>
    </cofactor>
</comment>
<dbReference type="EC" id="5.6.2.3" evidence="1"/>
<evidence type="ECO:0000313" key="4">
    <source>
        <dbReference type="Proteomes" id="UP000243579"/>
    </source>
</evidence>
<dbReference type="EMBL" id="JNBR01002745">
    <property type="protein sequence ID" value="OQR81483.1"/>
    <property type="molecule type" value="Genomic_DNA"/>
</dbReference>
<keyword evidence="1" id="KW-0547">Nucleotide-binding</keyword>
<keyword evidence="1 3" id="KW-0347">Helicase</keyword>